<sequence length="148" mass="16610">MDLHLNGLEEKVKSDRPREAVREMINETLGIELITIRNLTSSNLTISDHLAITMDIDIPTPLIKQKHSITFRNLKSINPSYLSSILADTISNSTVIQNASPTDLVNTYNDALSSCLNQFPPIKTKSVSFTHSVPWFTDQLHHLKSKGR</sequence>
<dbReference type="AlphaFoldDB" id="A0AAD7R5K4"/>
<dbReference type="EMBL" id="JAINUG010000586">
    <property type="protein sequence ID" value="KAJ8366477.1"/>
    <property type="molecule type" value="Genomic_DNA"/>
</dbReference>
<keyword evidence="2" id="KW-1185">Reference proteome</keyword>
<organism evidence="1 2">
    <name type="scientific">Aldrovandia affinis</name>
    <dbReference type="NCBI Taxonomy" id="143900"/>
    <lineage>
        <taxon>Eukaryota</taxon>
        <taxon>Metazoa</taxon>
        <taxon>Chordata</taxon>
        <taxon>Craniata</taxon>
        <taxon>Vertebrata</taxon>
        <taxon>Euteleostomi</taxon>
        <taxon>Actinopterygii</taxon>
        <taxon>Neopterygii</taxon>
        <taxon>Teleostei</taxon>
        <taxon>Notacanthiformes</taxon>
        <taxon>Halosauridae</taxon>
        <taxon>Aldrovandia</taxon>
    </lineage>
</organism>
<proteinExistence type="predicted"/>
<protein>
    <submittedName>
        <fullName evidence="1">Uncharacterized protein</fullName>
    </submittedName>
</protein>
<gene>
    <name evidence="1" type="ORF">AAFF_G00353570</name>
</gene>
<dbReference type="Proteomes" id="UP001221898">
    <property type="component" value="Unassembled WGS sequence"/>
</dbReference>
<accession>A0AAD7R5K4</accession>
<evidence type="ECO:0000313" key="2">
    <source>
        <dbReference type="Proteomes" id="UP001221898"/>
    </source>
</evidence>
<evidence type="ECO:0000313" key="1">
    <source>
        <dbReference type="EMBL" id="KAJ8366477.1"/>
    </source>
</evidence>
<name>A0AAD7R5K4_9TELE</name>
<comment type="caution">
    <text evidence="1">The sequence shown here is derived from an EMBL/GenBank/DDBJ whole genome shotgun (WGS) entry which is preliminary data.</text>
</comment>
<reference evidence="1" key="1">
    <citation type="journal article" date="2023" name="Science">
        <title>Genome structures resolve the early diversification of teleost fishes.</title>
        <authorList>
            <person name="Parey E."/>
            <person name="Louis A."/>
            <person name="Montfort J."/>
            <person name="Bouchez O."/>
            <person name="Roques C."/>
            <person name="Iampietro C."/>
            <person name="Lluch J."/>
            <person name="Castinel A."/>
            <person name="Donnadieu C."/>
            <person name="Desvignes T."/>
            <person name="Floi Bucao C."/>
            <person name="Jouanno E."/>
            <person name="Wen M."/>
            <person name="Mejri S."/>
            <person name="Dirks R."/>
            <person name="Jansen H."/>
            <person name="Henkel C."/>
            <person name="Chen W.J."/>
            <person name="Zahm M."/>
            <person name="Cabau C."/>
            <person name="Klopp C."/>
            <person name="Thompson A.W."/>
            <person name="Robinson-Rechavi M."/>
            <person name="Braasch I."/>
            <person name="Lecointre G."/>
            <person name="Bobe J."/>
            <person name="Postlethwait J.H."/>
            <person name="Berthelot C."/>
            <person name="Roest Crollius H."/>
            <person name="Guiguen Y."/>
        </authorList>
    </citation>
    <scope>NUCLEOTIDE SEQUENCE</scope>
    <source>
        <strain evidence="1">NC1722</strain>
    </source>
</reference>